<dbReference type="STRING" id="1586267.GCA_001418685_01439"/>
<feature type="transmembrane region" description="Helical" evidence="1">
    <location>
        <begin position="53"/>
        <end position="71"/>
    </location>
</feature>
<keyword evidence="3" id="KW-1185">Reference proteome</keyword>
<dbReference type="AlphaFoldDB" id="A0A0X3AR39"/>
<feature type="transmembrane region" description="Helical" evidence="1">
    <location>
        <begin position="188"/>
        <end position="212"/>
    </location>
</feature>
<evidence type="ECO:0000256" key="1">
    <source>
        <dbReference type="SAM" id="Phobius"/>
    </source>
</evidence>
<protein>
    <submittedName>
        <fullName evidence="2">Uncharacterized protein</fullName>
    </submittedName>
</protein>
<feature type="transmembrane region" description="Helical" evidence="1">
    <location>
        <begin position="27"/>
        <end position="46"/>
    </location>
</feature>
<reference evidence="2 3" key="1">
    <citation type="submission" date="2016-01" db="EMBL/GenBank/DDBJ databases">
        <authorList>
            <person name="McClelland M."/>
            <person name="Jain A."/>
            <person name="Saraogi P."/>
            <person name="Mendelson R."/>
            <person name="Westerman R."/>
            <person name="SanMiguel P."/>
            <person name="Csonka L."/>
        </authorList>
    </citation>
    <scope>NUCLEOTIDE SEQUENCE [LARGE SCALE GENOMIC DNA]</scope>
    <source>
        <strain evidence="2 3">R-53146</strain>
    </source>
</reference>
<accession>A0A0X3AR39</accession>
<sequence>MLSFHLHYISGKEKKTVKIKEEYSMELIKQLLMGLILINAIIKLSFWKKRQIGIMLLIYTAFILWIYPLSIKQSKTQIENFLADSVMMQNVSVLVTVESGLFFAFCFAVLMGWYENKKHQILRLVLHYYPGVLLFLVLFYGLTQAAFTCTGFNFLTMAILYASTVILSMVLAIIAIKKSLPDFDLRLEIHFIVSLIICILGLIITVDGNIVYKTSNETLNFRNILLTAGLFLLFFLVGCIGNKIKWKLTQ</sequence>
<dbReference type="EMBL" id="FCOR01000008">
    <property type="protein sequence ID" value="CVK16577.1"/>
    <property type="molecule type" value="Genomic_DNA"/>
</dbReference>
<feature type="transmembrane region" description="Helical" evidence="1">
    <location>
        <begin position="121"/>
        <end position="142"/>
    </location>
</feature>
<dbReference type="Proteomes" id="UP000182761">
    <property type="component" value="Unassembled WGS sequence"/>
</dbReference>
<evidence type="ECO:0000313" key="3">
    <source>
        <dbReference type="Proteomes" id="UP000182761"/>
    </source>
</evidence>
<organism evidence="2 3">
    <name type="scientific">Apibacter mensalis</name>
    <dbReference type="NCBI Taxonomy" id="1586267"/>
    <lineage>
        <taxon>Bacteria</taxon>
        <taxon>Pseudomonadati</taxon>
        <taxon>Bacteroidota</taxon>
        <taxon>Flavobacteriia</taxon>
        <taxon>Flavobacteriales</taxon>
        <taxon>Weeksellaceae</taxon>
        <taxon>Apibacter</taxon>
    </lineage>
</organism>
<feature type="transmembrane region" description="Helical" evidence="1">
    <location>
        <begin position="224"/>
        <end position="244"/>
    </location>
</feature>
<evidence type="ECO:0000313" key="2">
    <source>
        <dbReference type="EMBL" id="CVK16577.1"/>
    </source>
</evidence>
<feature type="transmembrane region" description="Helical" evidence="1">
    <location>
        <begin position="154"/>
        <end position="176"/>
    </location>
</feature>
<keyword evidence="1" id="KW-0812">Transmembrane</keyword>
<gene>
    <name evidence="2" type="ORF">Ga0061079_10880</name>
</gene>
<keyword evidence="1" id="KW-0472">Membrane</keyword>
<proteinExistence type="predicted"/>
<keyword evidence="1" id="KW-1133">Transmembrane helix</keyword>
<name>A0A0X3AR39_9FLAO</name>
<feature type="transmembrane region" description="Helical" evidence="1">
    <location>
        <begin position="91"/>
        <end position="114"/>
    </location>
</feature>